<keyword evidence="3" id="KW-1185">Reference proteome</keyword>
<accession>A0AAJ0EAC9</accession>
<dbReference type="RefSeq" id="XP_060440476.1">
    <property type="nucleotide sequence ID" value="XM_060588480.1"/>
</dbReference>
<dbReference type="InterPro" id="IPR015797">
    <property type="entry name" value="NUDIX_hydrolase-like_dom_sf"/>
</dbReference>
<reference evidence="2" key="1">
    <citation type="submission" date="2021-06" db="EMBL/GenBank/DDBJ databases">
        <title>Comparative genomics, transcriptomics and evolutionary studies reveal genomic signatures of adaptation to plant cell wall in hemibiotrophic fungi.</title>
        <authorList>
            <consortium name="DOE Joint Genome Institute"/>
            <person name="Baroncelli R."/>
            <person name="Diaz J.F."/>
            <person name="Benocci T."/>
            <person name="Peng M."/>
            <person name="Battaglia E."/>
            <person name="Haridas S."/>
            <person name="Andreopoulos W."/>
            <person name="Labutti K."/>
            <person name="Pangilinan J."/>
            <person name="Floch G.L."/>
            <person name="Makela M.R."/>
            <person name="Henrissat B."/>
            <person name="Grigoriev I.V."/>
            <person name="Crouch J.A."/>
            <person name="De Vries R.P."/>
            <person name="Sukno S.A."/>
            <person name="Thon M.R."/>
        </authorList>
    </citation>
    <scope>NUCLEOTIDE SEQUENCE</scope>
    <source>
        <strain evidence="2">CBS 102054</strain>
    </source>
</reference>
<dbReference type="AlphaFoldDB" id="A0AAJ0EAC9"/>
<proteinExistence type="predicted"/>
<dbReference type="InterPro" id="IPR000086">
    <property type="entry name" value="NUDIX_hydrolase_dom"/>
</dbReference>
<name>A0AAJ0EAC9_9PEZI</name>
<gene>
    <name evidence="2" type="ORF">BDP81DRAFT_398565</name>
</gene>
<evidence type="ECO:0000259" key="1">
    <source>
        <dbReference type="PROSITE" id="PS51462"/>
    </source>
</evidence>
<dbReference type="Gene3D" id="3.90.79.10">
    <property type="entry name" value="Nucleoside Triphosphate Pyrophosphohydrolase"/>
    <property type="match status" value="1"/>
</dbReference>
<dbReference type="GeneID" id="85473342"/>
<organism evidence="2 3">
    <name type="scientific">Colletotrichum phormii</name>
    <dbReference type="NCBI Taxonomy" id="359342"/>
    <lineage>
        <taxon>Eukaryota</taxon>
        <taxon>Fungi</taxon>
        <taxon>Dikarya</taxon>
        <taxon>Ascomycota</taxon>
        <taxon>Pezizomycotina</taxon>
        <taxon>Sordariomycetes</taxon>
        <taxon>Hypocreomycetidae</taxon>
        <taxon>Glomerellales</taxon>
        <taxon>Glomerellaceae</taxon>
        <taxon>Colletotrichum</taxon>
        <taxon>Colletotrichum acutatum species complex</taxon>
    </lineage>
</organism>
<protein>
    <recommendedName>
        <fullName evidence="1">Nudix hydrolase domain-containing protein</fullName>
    </recommendedName>
</protein>
<dbReference type="PROSITE" id="PS51462">
    <property type="entry name" value="NUDIX"/>
    <property type="match status" value="1"/>
</dbReference>
<dbReference type="SUPFAM" id="SSF55811">
    <property type="entry name" value="Nudix"/>
    <property type="match status" value="1"/>
</dbReference>
<sequence>MDILTLSRRDMLSWLDLRAQIPPPKIMVGAAIIRRGPGGTETLILKNRPNHGISRKLHEIPGGEMKGSDDTVEDAILRVVAESVGLLVIDIGNCLPPTLDIQEETVEYGSAKEEGTAENDAAGPSAQTTVIKRPVVHFNFVIIVGGDGNDFQLNEEHEMGIWVDAEKSVDIDMGDAMRKVINKALEFSYM</sequence>
<evidence type="ECO:0000313" key="2">
    <source>
        <dbReference type="EMBL" id="KAK1624481.1"/>
    </source>
</evidence>
<evidence type="ECO:0000313" key="3">
    <source>
        <dbReference type="Proteomes" id="UP001243989"/>
    </source>
</evidence>
<dbReference type="Proteomes" id="UP001243989">
    <property type="component" value="Unassembled WGS sequence"/>
</dbReference>
<dbReference type="EMBL" id="JAHMHQ010000024">
    <property type="protein sequence ID" value="KAK1624481.1"/>
    <property type="molecule type" value="Genomic_DNA"/>
</dbReference>
<feature type="domain" description="Nudix hydrolase" evidence="1">
    <location>
        <begin position="23"/>
        <end position="189"/>
    </location>
</feature>
<comment type="caution">
    <text evidence="2">The sequence shown here is derived from an EMBL/GenBank/DDBJ whole genome shotgun (WGS) entry which is preliminary data.</text>
</comment>